<protein>
    <submittedName>
        <fullName evidence="1">Uncharacterized protein</fullName>
    </submittedName>
</protein>
<dbReference type="EMBL" id="JBHULX010000013">
    <property type="protein sequence ID" value="MFD2590855.1"/>
    <property type="molecule type" value="Genomic_DNA"/>
</dbReference>
<dbReference type="RefSeq" id="WP_176027474.1">
    <property type="nucleotide sequence ID" value="NZ_JBHSJV010000001.1"/>
</dbReference>
<sequence length="49" mass="5795">MKTLQSNLELKIEKVLARISTVFKPEKKTVFIEETEGYVFCFSQIEKRN</sequence>
<reference evidence="2" key="1">
    <citation type="journal article" date="2019" name="Int. J. Syst. Evol. Microbiol.">
        <title>The Global Catalogue of Microorganisms (GCM) 10K type strain sequencing project: providing services to taxonomists for standard genome sequencing and annotation.</title>
        <authorList>
            <consortium name="The Broad Institute Genomics Platform"/>
            <consortium name="The Broad Institute Genome Sequencing Center for Infectious Disease"/>
            <person name="Wu L."/>
            <person name="Ma J."/>
        </authorList>
    </citation>
    <scope>NUCLEOTIDE SEQUENCE [LARGE SCALE GENOMIC DNA]</scope>
    <source>
        <strain evidence="2">KCTC 42423</strain>
    </source>
</reference>
<evidence type="ECO:0000313" key="1">
    <source>
        <dbReference type="EMBL" id="MFD2590855.1"/>
    </source>
</evidence>
<keyword evidence="2" id="KW-1185">Reference proteome</keyword>
<organism evidence="1 2">
    <name type="scientific">Aquimarina hainanensis</name>
    <dbReference type="NCBI Taxonomy" id="1578017"/>
    <lineage>
        <taxon>Bacteria</taxon>
        <taxon>Pseudomonadati</taxon>
        <taxon>Bacteroidota</taxon>
        <taxon>Flavobacteriia</taxon>
        <taxon>Flavobacteriales</taxon>
        <taxon>Flavobacteriaceae</taxon>
        <taxon>Aquimarina</taxon>
    </lineage>
</organism>
<accession>A0ABW5N5F1</accession>
<dbReference type="Proteomes" id="UP001597459">
    <property type="component" value="Unassembled WGS sequence"/>
</dbReference>
<gene>
    <name evidence="1" type="ORF">ACFSTE_08445</name>
</gene>
<evidence type="ECO:0000313" key="2">
    <source>
        <dbReference type="Proteomes" id="UP001597459"/>
    </source>
</evidence>
<name>A0ABW5N5F1_9FLAO</name>
<proteinExistence type="predicted"/>
<comment type="caution">
    <text evidence="1">The sequence shown here is derived from an EMBL/GenBank/DDBJ whole genome shotgun (WGS) entry which is preliminary data.</text>
</comment>